<feature type="compositionally biased region" description="Polar residues" evidence="8">
    <location>
        <begin position="1"/>
        <end position="11"/>
    </location>
</feature>
<evidence type="ECO:0000256" key="5">
    <source>
        <dbReference type="ARBA" id="ARBA00022884"/>
    </source>
</evidence>
<dbReference type="SUPFAM" id="SSF52540">
    <property type="entry name" value="P-loop containing nucleoside triphosphate hydrolases"/>
    <property type="match status" value="2"/>
</dbReference>
<dbReference type="CDD" id="cd18787">
    <property type="entry name" value="SF2_C_DEAD"/>
    <property type="match status" value="1"/>
</dbReference>
<keyword evidence="5 7" id="KW-0694">RNA-binding</keyword>
<dbReference type="InterPro" id="IPR001650">
    <property type="entry name" value="Helicase_C-like"/>
</dbReference>
<dbReference type="GO" id="GO:0016787">
    <property type="term" value="F:hydrolase activity"/>
    <property type="evidence" value="ECO:0007669"/>
    <property type="project" value="UniProtKB-KW"/>
</dbReference>
<feature type="domain" description="Helicase ATP-binding" evidence="9">
    <location>
        <begin position="127"/>
        <end position="309"/>
    </location>
</feature>
<keyword evidence="3 6" id="KW-0347">Helicase</keyword>
<keyword evidence="4 6" id="KW-0067">ATP-binding</keyword>
<reference evidence="11 12" key="1">
    <citation type="submission" date="2018-08" db="EMBL/GenBank/DDBJ databases">
        <title>Aphanomyces genome sequencing and annotation.</title>
        <authorList>
            <person name="Minardi D."/>
            <person name="Oidtmann B."/>
            <person name="Van Der Giezen M."/>
            <person name="Studholme D.J."/>
        </authorList>
    </citation>
    <scope>NUCLEOTIDE SEQUENCE [LARGE SCALE GENOMIC DNA]</scope>
    <source>
        <strain evidence="11 12">Yx</strain>
    </source>
</reference>
<dbReference type="GO" id="GO:0003724">
    <property type="term" value="F:RNA helicase activity"/>
    <property type="evidence" value="ECO:0007669"/>
    <property type="project" value="UniProtKB-EC"/>
</dbReference>
<feature type="region of interest" description="Disordered" evidence="8">
    <location>
        <begin position="569"/>
        <end position="605"/>
    </location>
</feature>
<evidence type="ECO:0000256" key="3">
    <source>
        <dbReference type="ARBA" id="ARBA00022806"/>
    </source>
</evidence>
<comment type="function">
    <text evidence="7">RNA helicase.</text>
</comment>
<feature type="domain" description="Helicase C-terminal" evidence="10">
    <location>
        <begin position="331"/>
        <end position="489"/>
    </location>
</feature>
<evidence type="ECO:0000259" key="9">
    <source>
        <dbReference type="PROSITE" id="PS51192"/>
    </source>
</evidence>
<dbReference type="GO" id="GO:0005524">
    <property type="term" value="F:ATP binding"/>
    <property type="evidence" value="ECO:0007669"/>
    <property type="project" value="UniProtKB-UniRule"/>
</dbReference>
<evidence type="ECO:0000313" key="12">
    <source>
        <dbReference type="Proteomes" id="UP000266239"/>
    </source>
</evidence>
<comment type="similarity">
    <text evidence="6">Belongs to the DEAD box helicase family.</text>
</comment>
<evidence type="ECO:0000256" key="4">
    <source>
        <dbReference type="ARBA" id="ARBA00022840"/>
    </source>
</evidence>
<feature type="region of interest" description="Disordered" evidence="8">
    <location>
        <begin position="1"/>
        <end position="59"/>
    </location>
</feature>
<name>A0A397B8L6_APHAT</name>
<evidence type="ECO:0000313" key="11">
    <source>
        <dbReference type="EMBL" id="RHY16718.1"/>
    </source>
</evidence>
<dbReference type="InterPro" id="IPR000629">
    <property type="entry name" value="RNA-helicase_DEAD-box_CS"/>
</dbReference>
<dbReference type="AlphaFoldDB" id="A0A397B8L6"/>
<dbReference type="Pfam" id="PF00270">
    <property type="entry name" value="DEAD"/>
    <property type="match status" value="1"/>
</dbReference>
<dbReference type="GO" id="GO:0003723">
    <property type="term" value="F:RNA binding"/>
    <property type="evidence" value="ECO:0007669"/>
    <property type="project" value="UniProtKB-UniRule"/>
</dbReference>
<protein>
    <recommendedName>
        <fullName evidence="7">ATP-dependent RNA helicase</fullName>
        <ecNumber evidence="7">3.6.4.13</ecNumber>
    </recommendedName>
</protein>
<evidence type="ECO:0000256" key="6">
    <source>
        <dbReference type="RuleBase" id="RU000492"/>
    </source>
</evidence>
<evidence type="ECO:0000256" key="2">
    <source>
        <dbReference type="ARBA" id="ARBA00022801"/>
    </source>
</evidence>
<comment type="catalytic activity">
    <reaction evidence="7">
        <text>ATP + H2O = ADP + phosphate + H(+)</text>
        <dbReference type="Rhea" id="RHEA:13065"/>
        <dbReference type="ChEBI" id="CHEBI:15377"/>
        <dbReference type="ChEBI" id="CHEBI:15378"/>
        <dbReference type="ChEBI" id="CHEBI:30616"/>
        <dbReference type="ChEBI" id="CHEBI:43474"/>
        <dbReference type="ChEBI" id="CHEBI:456216"/>
        <dbReference type="EC" id="3.6.4.13"/>
    </reaction>
</comment>
<evidence type="ECO:0000256" key="8">
    <source>
        <dbReference type="SAM" id="MobiDB-lite"/>
    </source>
</evidence>
<dbReference type="PROSITE" id="PS51194">
    <property type="entry name" value="HELICASE_CTER"/>
    <property type="match status" value="1"/>
</dbReference>
<gene>
    <name evidence="11" type="ORF">DYB25_005977</name>
</gene>
<keyword evidence="1 6" id="KW-0547">Nucleotide-binding</keyword>
<dbReference type="EMBL" id="QUTA01005211">
    <property type="protein sequence ID" value="RHY16718.1"/>
    <property type="molecule type" value="Genomic_DNA"/>
</dbReference>
<keyword evidence="2 6" id="KW-0378">Hydrolase</keyword>
<evidence type="ECO:0000256" key="7">
    <source>
        <dbReference type="RuleBase" id="RU365068"/>
    </source>
</evidence>
<accession>A0A397B8L6</accession>
<dbReference type="InterPro" id="IPR027417">
    <property type="entry name" value="P-loop_NTPase"/>
</dbReference>
<dbReference type="Proteomes" id="UP000266239">
    <property type="component" value="Unassembled WGS sequence"/>
</dbReference>
<dbReference type="PROSITE" id="PS00039">
    <property type="entry name" value="DEAD_ATP_HELICASE"/>
    <property type="match status" value="1"/>
</dbReference>
<proteinExistence type="inferred from homology"/>
<feature type="compositionally biased region" description="Gly residues" evidence="8">
    <location>
        <begin position="578"/>
        <end position="605"/>
    </location>
</feature>
<evidence type="ECO:0000256" key="1">
    <source>
        <dbReference type="ARBA" id="ARBA00022741"/>
    </source>
</evidence>
<organism evidence="11 12">
    <name type="scientific">Aphanomyces astaci</name>
    <name type="common">Crayfish plague agent</name>
    <dbReference type="NCBI Taxonomy" id="112090"/>
    <lineage>
        <taxon>Eukaryota</taxon>
        <taxon>Sar</taxon>
        <taxon>Stramenopiles</taxon>
        <taxon>Oomycota</taxon>
        <taxon>Saprolegniomycetes</taxon>
        <taxon>Saprolegniales</taxon>
        <taxon>Verrucalvaceae</taxon>
        <taxon>Aphanomyces</taxon>
    </lineage>
</organism>
<dbReference type="Pfam" id="PF00271">
    <property type="entry name" value="Helicase_C"/>
    <property type="match status" value="1"/>
</dbReference>
<dbReference type="EC" id="3.6.4.13" evidence="7"/>
<dbReference type="PANTHER" id="PTHR24031">
    <property type="entry name" value="RNA HELICASE"/>
    <property type="match status" value="1"/>
</dbReference>
<dbReference type="VEuPathDB" id="FungiDB:H257_13571"/>
<dbReference type="PROSITE" id="PS51192">
    <property type="entry name" value="HELICASE_ATP_BIND_1"/>
    <property type="match status" value="1"/>
</dbReference>
<sequence length="605" mass="65916">MSQPGASTGDATKSKRNRNHWRNKRKENKLEGGNGQVHQEVDSAAIGRLSVTDARPSIPHKIRRTDSQEGVKAVPPPAPLQRISETTSVMHLSSVPVSTLDISDSSMRALTQVMNYEYLTKVQAATLPVILEGKDVLAKSKTGTGKTMAFLLPTIEALLRETSTPKTKRAVSALILSPTRELASQIDVEAKKLSTFHPFRVACFVGGTSMSQDLRRLRHADGIDILVATPGRLQDHLTNNNEDLVARVANIKVLVLDEADRLLDMGFRRDIEKLLAFLPTNRQTLLFSATLPDSLEQIKRLALKPGHVYIDTVGEEDQTNLHVDQSVVTCPFEDHITVLDKLMHAHIQGSPSGYKIIAFFPTARAAGFMAQLFLAAKYPILEMHSRKSQAHRTKAADVFRTQDNQILFSSDVSARGVDYPGVTLVIQVGLTDKEQYIHRLGRTGRAGRDGEGVLLLSPFETPFLNELKDVPLTVQTPPGGAPPRIAPILAQVQTKPDLRQAAEQAYQAWLGFYNSNVRRLRMDKNQLVAMAAEYSRIIGLAEVPALLKRTIGKMGLQGMGLKIQTDTEAFNKPRGGSAAPGGGRGGSAGGRGGEGGRGGGRGPRR</sequence>
<evidence type="ECO:0000259" key="10">
    <source>
        <dbReference type="PROSITE" id="PS51194"/>
    </source>
</evidence>
<dbReference type="Gene3D" id="3.40.50.300">
    <property type="entry name" value="P-loop containing nucleotide triphosphate hydrolases"/>
    <property type="match status" value="2"/>
</dbReference>
<feature type="compositionally biased region" description="Basic residues" evidence="8">
    <location>
        <begin position="14"/>
        <end position="27"/>
    </location>
</feature>
<dbReference type="InterPro" id="IPR011545">
    <property type="entry name" value="DEAD/DEAH_box_helicase_dom"/>
</dbReference>
<dbReference type="InterPro" id="IPR014001">
    <property type="entry name" value="Helicase_ATP-bd"/>
</dbReference>
<comment type="caution">
    <text evidence="11">The sequence shown here is derived from an EMBL/GenBank/DDBJ whole genome shotgun (WGS) entry which is preliminary data.</text>
</comment>
<comment type="domain">
    <text evidence="7">The Q motif is unique to and characteristic of the DEAD box family of RNA helicases and controls ATP binding and hydrolysis.</text>
</comment>
<dbReference type="SMART" id="SM00490">
    <property type="entry name" value="HELICc"/>
    <property type="match status" value="1"/>
</dbReference>
<dbReference type="SMART" id="SM00487">
    <property type="entry name" value="DEXDc"/>
    <property type="match status" value="1"/>
</dbReference>